<comment type="caution">
    <text evidence="1">The sequence shown here is derived from an EMBL/GenBank/DDBJ whole genome shotgun (WGS) entry which is preliminary data.</text>
</comment>
<gene>
    <name evidence="1" type="ORF">CRENBAI_019815</name>
</gene>
<keyword evidence="2" id="KW-1185">Reference proteome</keyword>
<accession>A0AAV9S4T9</accession>
<reference evidence="1 2" key="1">
    <citation type="submission" date="2021-06" db="EMBL/GenBank/DDBJ databases">
        <authorList>
            <person name="Palmer J.M."/>
        </authorList>
    </citation>
    <scope>NUCLEOTIDE SEQUENCE [LARGE SCALE GENOMIC DNA]</scope>
    <source>
        <strain evidence="1 2">MEX-2019</strain>
        <tissue evidence="1">Muscle</tissue>
    </source>
</reference>
<dbReference type="Proteomes" id="UP001311232">
    <property type="component" value="Unassembled WGS sequence"/>
</dbReference>
<dbReference type="EMBL" id="JAHHUM010000916">
    <property type="protein sequence ID" value="KAK5615947.1"/>
    <property type="molecule type" value="Genomic_DNA"/>
</dbReference>
<name>A0AAV9S4T9_9TELE</name>
<evidence type="ECO:0000313" key="2">
    <source>
        <dbReference type="Proteomes" id="UP001311232"/>
    </source>
</evidence>
<feature type="non-terminal residue" evidence="1">
    <location>
        <position position="1"/>
    </location>
</feature>
<proteinExistence type="predicted"/>
<evidence type="ECO:0000313" key="1">
    <source>
        <dbReference type="EMBL" id="KAK5615947.1"/>
    </source>
</evidence>
<sequence length="194" mass="21263">PFTKPQPHRLAVAKLSPPLHSLYAFSLKRMLAKTVKLYEDAEANLTVGEPLMLSLPSSHRGVADRMFLDGPAARLSTYFPGKSLPPANSPHIRHYIQNLKCDNQKLTQLSRTPNAKTPASGSSCQGYIKAVCPVFVSFHHATMANNSDVLYPLSITTQAEDKRGPRCFNMRFHRSVVVPVPSQLTNAATPTIAA</sequence>
<dbReference type="AlphaFoldDB" id="A0AAV9S4T9"/>
<protein>
    <submittedName>
        <fullName evidence="1">Uncharacterized protein</fullName>
    </submittedName>
</protein>
<organism evidence="1 2">
    <name type="scientific">Crenichthys baileyi</name>
    <name type="common">White River springfish</name>
    <dbReference type="NCBI Taxonomy" id="28760"/>
    <lineage>
        <taxon>Eukaryota</taxon>
        <taxon>Metazoa</taxon>
        <taxon>Chordata</taxon>
        <taxon>Craniata</taxon>
        <taxon>Vertebrata</taxon>
        <taxon>Euteleostomi</taxon>
        <taxon>Actinopterygii</taxon>
        <taxon>Neopterygii</taxon>
        <taxon>Teleostei</taxon>
        <taxon>Neoteleostei</taxon>
        <taxon>Acanthomorphata</taxon>
        <taxon>Ovalentaria</taxon>
        <taxon>Atherinomorphae</taxon>
        <taxon>Cyprinodontiformes</taxon>
        <taxon>Goodeidae</taxon>
        <taxon>Crenichthys</taxon>
    </lineage>
</organism>